<sequence>MMSNECNVKIIDVSDIPEFPTDLGSRCLLLTKLGLNPYFNTEEEILEALEMTAADPKYLEICLKSSRCQGFYEQFKEGKTPFFEQDKIKVAEYRGRYWVTEGKHRVCMAKRLGVEKIQAVVTQLKEDIYSRLPCAGQAGRYKFHFIMEDDKQKCKCKGEIALLWVGKLKQECIYIDPYLPTPLHWMYDTDGKWIELTDGVKVKVETVSWEVKRLFSRRKIIKEIKSEVIISPDHRKTRIWLFSVKPKYKDSNIFTTPLNKLELKTLYRFGCWRRKYENRISRITL</sequence>
<dbReference type="AlphaFoldDB" id="A4XJA9"/>
<dbReference type="SUPFAM" id="SSF110849">
    <property type="entry name" value="ParB/Sulfiredoxin"/>
    <property type="match status" value="1"/>
</dbReference>
<reference evidence="1 2" key="1">
    <citation type="journal article" date="2008" name="Appl. Environ. Microbiol.">
        <title>Hydrogenomics of the extremely thermophilic bacterium Caldicellulosiruptor saccharolyticus.</title>
        <authorList>
            <person name="van de Werken H.J."/>
            <person name="Verhaart M.R."/>
            <person name="VanFossen A.L."/>
            <person name="Willquist K."/>
            <person name="Lewis D.L."/>
            <person name="Nichols J.D."/>
            <person name="Goorissen H.P."/>
            <person name="Mongodin E.F."/>
            <person name="Nelson K.E."/>
            <person name="van Niel E.W."/>
            <person name="Stams A.J."/>
            <person name="Ward D.E."/>
            <person name="de Vos W.M."/>
            <person name="van der Oost J."/>
            <person name="Kelly R.M."/>
            <person name="Kengen S.W."/>
        </authorList>
    </citation>
    <scope>NUCLEOTIDE SEQUENCE [LARGE SCALE GENOMIC DNA]</scope>
    <source>
        <strain evidence="2">ATCC 43494 / DSM 8903 / Tp8T 6331</strain>
    </source>
</reference>
<evidence type="ECO:0008006" key="3">
    <source>
        <dbReference type="Google" id="ProtNLM"/>
    </source>
</evidence>
<name>A4XJA9_CALS8</name>
<dbReference type="STRING" id="351627.Csac_1392"/>
<dbReference type="HOGENOM" id="CLU_975498_0_0_9"/>
<protein>
    <recommendedName>
        <fullName evidence="3">ParB/Sulfiredoxin domain-containing protein</fullName>
    </recommendedName>
</protein>
<accession>A4XJA9</accession>
<dbReference type="EMBL" id="CP000679">
    <property type="protein sequence ID" value="ABP66994.1"/>
    <property type="molecule type" value="Genomic_DNA"/>
</dbReference>
<dbReference type="KEGG" id="csc:Csac_1392"/>
<keyword evidence="2" id="KW-1185">Reference proteome</keyword>
<gene>
    <name evidence="1" type="ordered locus">Csac_1392</name>
</gene>
<dbReference type="InterPro" id="IPR036086">
    <property type="entry name" value="ParB/Sulfiredoxin_sf"/>
</dbReference>
<evidence type="ECO:0000313" key="1">
    <source>
        <dbReference type="EMBL" id="ABP66994.1"/>
    </source>
</evidence>
<organism evidence="1 2">
    <name type="scientific">Caldicellulosiruptor saccharolyticus (strain ATCC 43494 / DSM 8903 / Tp8T 6331)</name>
    <dbReference type="NCBI Taxonomy" id="351627"/>
    <lineage>
        <taxon>Bacteria</taxon>
        <taxon>Bacillati</taxon>
        <taxon>Bacillota</taxon>
        <taxon>Bacillota incertae sedis</taxon>
        <taxon>Caldicellulosiruptorales</taxon>
        <taxon>Caldicellulosiruptoraceae</taxon>
        <taxon>Caldicellulosiruptor</taxon>
    </lineage>
</organism>
<evidence type="ECO:0000313" key="2">
    <source>
        <dbReference type="Proteomes" id="UP000000256"/>
    </source>
</evidence>
<dbReference type="Proteomes" id="UP000000256">
    <property type="component" value="Chromosome"/>
</dbReference>
<proteinExistence type="predicted"/>